<reference evidence="2" key="1">
    <citation type="journal article" date="2017" name="Nature">
        <title>The sunflower genome provides insights into oil metabolism, flowering and Asterid evolution.</title>
        <authorList>
            <person name="Badouin H."/>
            <person name="Gouzy J."/>
            <person name="Grassa C.J."/>
            <person name="Murat F."/>
            <person name="Staton S.E."/>
            <person name="Cottret L."/>
            <person name="Lelandais-Briere C."/>
            <person name="Owens G.L."/>
            <person name="Carrere S."/>
            <person name="Mayjonade B."/>
            <person name="Legrand L."/>
            <person name="Gill N."/>
            <person name="Kane N.C."/>
            <person name="Bowers J.E."/>
            <person name="Hubner S."/>
            <person name="Bellec A."/>
            <person name="Berard A."/>
            <person name="Berges H."/>
            <person name="Blanchet N."/>
            <person name="Boniface M.C."/>
            <person name="Brunel D."/>
            <person name="Catrice O."/>
            <person name="Chaidir N."/>
            <person name="Claudel C."/>
            <person name="Donnadieu C."/>
            <person name="Faraut T."/>
            <person name="Fievet G."/>
            <person name="Helmstetter N."/>
            <person name="King M."/>
            <person name="Knapp S.J."/>
            <person name="Lai Z."/>
            <person name="Le Paslier M.C."/>
            <person name="Lippi Y."/>
            <person name="Lorenzon L."/>
            <person name="Mandel J.R."/>
            <person name="Marage G."/>
            <person name="Marchand G."/>
            <person name="Marquand E."/>
            <person name="Bret-Mestries E."/>
            <person name="Morien E."/>
            <person name="Nambeesan S."/>
            <person name="Nguyen T."/>
            <person name="Pegot-Espagnet P."/>
            <person name="Pouilly N."/>
            <person name="Raftis F."/>
            <person name="Sallet E."/>
            <person name="Schiex T."/>
            <person name="Thomas J."/>
            <person name="Vandecasteele C."/>
            <person name="Vares D."/>
            <person name="Vear F."/>
            <person name="Vautrin S."/>
            <person name="Crespi M."/>
            <person name="Mangin B."/>
            <person name="Burke J.M."/>
            <person name="Salse J."/>
            <person name="Munos S."/>
            <person name="Vincourt P."/>
            <person name="Rieseberg L.H."/>
            <person name="Langlade N.B."/>
        </authorList>
    </citation>
    <scope>NUCLEOTIDE SEQUENCE</scope>
    <source>
        <tissue evidence="2">Leaves</tissue>
    </source>
</reference>
<dbReference type="AlphaFoldDB" id="A0A9K3JN61"/>
<organism evidence="2 3">
    <name type="scientific">Helianthus annuus</name>
    <name type="common">Common sunflower</name>
    <dbReference type="NCBI Taxonomy" id="4232"/>
    <lineage>
        <taxon>Eukaryota</taxon>
        <taxon>Viridiplantae</taxon>
        <taxon>Streptophyta</taxon>
        <taxon>Embryophyta</taxon>
        <taxon>Tracheophyta</taxon>
        <taxon>Spermatophyta</taxon>
        <taxon>Magnoliopsida</taxon>
        <taxon>eudicotyledons</taxon>
        <taxon>Gunneridae</taxon>
        <taxon>Pentapetalae</taxon>
        <taxon>asterids</taxon>
        <taxon>campanulids</taxon>
        <taxon>Asterales</taxon>
        <taxon>Asteraceae</taxon>
        <taxon>Asteroideae</taxon>
        <taxon>Heliantheae alliance</taxon>
        <taxon>Heliantheae</taxon>
        <taxon>Helianthus</taxon>
    </lineage>
</organism>
<proteinExistence type="predicted"/>
<name>A0A9K3JN61_HELAN</name>
<dbReference type="Proteomes" id="UP000215914">
    <property type="component" value="Unassembled WGS sequence"/>
</dbReference>
<evidence type="ECO:0000313" key="3">
    <source>
        <dbReference type="Proteomes" id="UP000215914"/>
    </source>
</evidence>
<accession>A0A9K3JN61</accession>
<feature type="region of interest" description="Disordered" evidence="1">
    <location>
        <begin position="1"/>
        <end position="30"/>
    </location>
</feature>
<reference evidence="2" key="2">
    <citation type="submission" date="2020-06" db="EMBL/GenBank/DDBJ databases">
        <title>Helianthus annuus Genome sequencing and assembly Release 2.</title>
        <authorList>
            <person name="Gouzy J."/>
            <person name="Langlade N."/>
            <person name="Munos S."/>
        </authorList>
    </citation>
    <scope>NUCLEOTIDE SEQUENCE</scope>
    <source>
        <tissue evidence="2">Leaves</tissue>
    </source>
</reference>
<keyword evidence="3" id="KW-1185">Reference proteome</keyword>
<evidence type="ECO:0000313" key="2">
    <source>
        <dbReference type="EMBL" id="KAF5817953.1"/>
    </source>
</evidence>
<dbReference type="Gramene" id="mRNA:HanXRQr2_Chr02g0059091">
    <property type="protein sequence ID" value="CDS:HanXRQr2_Chr02g0059091.1"/>
    <property type="gene ID" value="HanXRQr2_Chr02g0059091"/>
</dbReference>
<comment type="caution">
    <text evidence="2">The sequence shown here is derived from an EMBL/GenBank/DDBJ whole genome shotgun (WGS) entry which is preliminary data.</text>
</comment>
<dbReference type="EMBL" id="MNCJ02000317">
    <property type="protein sequence ID" value="KAF5817953.1"/>
    <property type="molecule type" value="Genomic_DNA"/>
</dbReference>
<gene>
    <name evidence="2" type="ORF">HanXRQr2_Chr02g0059091</name>
</gene>
<protein>
    <submittedName>
        <fullName evidence="2">Uncharacterized protein</fullName>
    </submittedName>
</protein>
<sequence>MFGHVQSTQRSNRVNSVRVRVKQSTQSTGQQSTDSVRFWFHLGSQFWFNARVNSVSVRVSRGQQVKAVNPGQIRATQ</sequence>
<feature type="compositionally biased region" description="Low complexity" evidence="1">
    <location>
        <begin position="10"/>
        <end position="30"/>
    </location>
</feature>
<evidence type="ECO:0000256" key="1">
    <source>
        <dbReference type="SAM" id="MobiDB-lite"/>
    </source>
</evidence>